<dbReference type="EMBL" id="BK059095">
    <property type="protein sequence ID" value="DAE29494.1"/>
    <property type="molecule type" value="Genomic_DNA"/>
</dbReference>
<evidence type="ECO:0000313" key="3">
    <source>
        <dbReference type="EMBL" id="DAE29494.1"/>
    </source>
</evidence>
<reference evidence="3" key="1">
    <citation type="journal article" date="2021" name="Proc. Natl. Acad. Sci. U.S.A.">
        <title>A Catalog of Tens of Thousands of Viruses from Human Metagenomes Reveals Hidden Associations with Chronic Diseases.</title>
        <authorList>
            <person name="Tisza M.J."/>
            <person name="Buck C.B."/>
        </authorList>
    </citation>
    <scope>NUCLEOTIDE SEQUENCE</scope>
    <source>
        <strain evidence="3">CtkyY8</strain>
    </source>
</reference>
<sequence length="400" mass="46618">MTTQATANELNVAQHNYPIPYLSYSSFSKFHRNPGGWKEQYILGNRYFKSSPAMIVGKMAHSVVENFLNQTMTIEQSVDHAIAYLGTIADEDVKWGKTGNREKILKDFTNAWKMYFDEMPTYENVLLIEKQLSSFAEDTLQGRTLKSPIPFMGIPDLVFRENGKIIIEDFKFKSNHTDTSDGIEPMYWFQSLFYYYLVKNELGEEPSEMRFREVKISKNKDNSSQHNIITINFQSEDFDFMKAHFWYQIFGFFKFIENADADSYFPYNIYDQMDGKETFNAMQSTVFGYKMDSAQKSDLVKMEKEEFKNTKFIQSNTPTTIEGKIKYKFQEFGIALEFAEKKDGYAYDRYLFVPSRGVKMSEVKKYAEDVSQATEFENVRIVAPVPGTKFVGVEVPRDDR</sequence>
<dbReference type="InterPro" id="IPR038726">
    <property type="entry name" value="PDDEXK_AddAB-type"/>
</dbReference>
<feature type="domain" description="PD-(D/E)XK endonuclease-like" evidence="1">
    <location>
        <begin position="22"/>
        <end position="244"/>
    </location>
</feature>
<dbReference type="Pfam" id="PF12705">
    <property type="entry name" value="PDDEXK_1"/>
    <property type="match status" value="1"/>
</dbReference>
<protein>
    <submittedName>
        <fullName evidence="3">PD-(D/E)XK nuclease superfamily protein</fullName>
    </submittedName>
</protein>
<accession>A0A8S5RDL0</accession>
<proteinExistence type="predicted"/>
<dbReference type="InterPro" id="IPR041027">
    <property type="entry name" value="FtsK_alpha"/>
</dbReference>
<feature type="domain" description="FtsK alpha" evidence="2">
    <location>
        <begin position="309"/>
        <end position="396"/>
    </location>
</feature>
<evidence type="ECO:0000259" key="2">
    <source>
        <dbReference type="Pfam" id="PF17854"/>
    </source>
</evidence>
<organism evidence="3">
    <name type="scientific">virus sp. ctkyY8</name>
    <dbReference type="NCBI Taxonomy" id="2827995"/>
    <lineage>
        <taxon>Viruses</taxon>
    </lineage>
</organism>
<name>A0A8S5RDL0_9VIRU</name>
<dbReference type="Gene3D" id="3.30.980.40">
    <property type="match status" value="1"/>
</dbReference>
<dbReference type="Pfam" id="PF17854">
    <property type="entry name" value="FtsK_alpha"/>
    <property type="match status" value="1"/>
</dbReference>
<evidence type="ECO:0000259" key="1">
    <source>
        <dbReference type="Pfam" id="PF12705"/>
    </source>
</evidence>